<evidence type="ECO:0000313" key="3">
    <source>
        <dbReference type="EMBL" id="WXL29230.1"/>
    </source>
</evidence>
<dbReference type="Pfam" id="PF02481">
    <property type="entry name" value="DNA_processg_A"/>
    <property type="match status" value="1"/>
</dbReference>
<dbReference type="Gene3D" id="3.40.50.450">
    <property type="match status" value="1"/>
</dbReference>
<dbReference type="Proteomes" id="UP001477443">
    <property type="component" value="Chromosome"/>
</dbReference>
<sequence length="243" mass="28247">MNDILIYFSHMFNGNNKEIYRSLKSRKSIDENKLLEIKENLIKEGIIPITIFDEKYPKALKELRYSPFVLYCKGNTDLLNKDVICLTGEYSDDKALINMRNFSNDLSKKTVLLTNNYKNMDEEIIDIYKNNQGGIIYLLPHGIKYNEIKIDEKNELLLTQYPLDRHPTLFYFKERNVLLAALAKYLIVFSSKKNSGIINLAMNFANLNKEVYCFPSNVYDDGNTFLLKSGANLMTHIGDVNYY</sequence>
<dbReference type="InterPro" id="IPR003488">
    <property type="entry name" value="DprA"/>
</dbReference>
<evidence type="ECO:0000256" key="1">
    <source>
        <dbReference type="ARBA" id="ARBA00006525"/>
    </source>
</evidence>
<dbReference type="PANTHER" id="PTHR43022:SF1">
    <property type="entry name" value="PROTEIN SMF"/>
    <property type="match status" value="1"/>
</dbReference>
<organism evidence="3 4">
    <name type="scientific">Mycoplasmopsis felifaucium</name>
    <dbReference type="NCBI Taxonomy" id="35768"/>
    <lineage>
        <taxon>Bacteria</taxon>
        <taxon>Bacillati</taxon>
        <taxon>Mycoplasmatota</taxon>
        <taxon>Mycoplasmoidales</taxon>
        <taxon>Metamycoplasmataceae</taxon>
        <taxon>Mycoplasmopsis</taxon>
    </lineage>
</organism>
<dbReference type="SUPFAM" id="SSF102405">
    <property type="entry name" value="MCP/YpsA-like"/>
    <property type="match status" value="1"/>
</dbReference>
<reference evidence="3" key="1">
    <citation type="submission" date="2024-03" db="EMBL/GenBank/DDBJ databases">
        <title>Complete genome sequence of Mycoplasma felifaucium Z921 isolated from the trachea of a cheetah.</title>
        <authorList>
            <person name="Spergser J."/>
        </authorList>
    </citation>
    <scope>NUCLEOTIDE SEQUENCE [LARGE SCALE GENOMIC DNA]</scope>
    <source>
        <strain evidence="3">Z921</strain>
    </source>
</reference>
<feature type="domain" description="Smf/DprA SLOG" evidence="2">
    <location>
        <begin position="49"/>
        <end position="240"/>
    </location>
</feature>
<comment type="similarity">
    <text evidence="1">Belongs to the DprA/Smf family.</text>
</comment>
<name>A0ABZ2RS40_9BACT</name>
<accession>A0ABZ2RS40</accession>
<protein>
    <submittedName>
        <fullName evidence="3">DNA-processing protein DprA</fullName>
    </submittedName>
</protein>
<dbReference type="RefSeq" id="WP_338822854.1">
    <property type="nucleotide sequence ID" value="NZ_CP148067.1"/>
</dbReference>
<evidence type="ECO:0000259" key="2">
    <source>
        <dbReference type="Pfam" id="PF02481"/>
    </source>
</evidence>
<dbReference type="InterPro" id="IPR057666">
    <property type="entry name" value="DrpA_SLOG"/>
</dbReference>
<dbReference type="PANTHER" id="PTHR43022">
    <property type="entry name" value="PROTEIN SMF"/>
    <property type="match status" value="1"/>
</dbReference>
<keyword evidence="4" id="KW-1185">Reference proteome</keyword>
<dbReference type="EMBL" id="CP148067">
    <property type="protein sequence ID" value="WXL29230.1"/>
    <property type="molecule type" value="Genomic_DNA"/>
</dbReference>
<evidence type="ECO:0000313" key="4">
    <source>
        <dbReference type="Proteomes" id="UP001477443"/>
    </source>
</evidence>
<proteinExistence type="inferred from homology"/>
<gene>
    <name evidence="3" type="ORF">WG617_01085</name>
</gene>